<sequence length="109" mass="12768">MLNLLLQLRDIDHQSDNLCVFCKDAVEKVNRFFLMIQIGKNATVVGLNLASLMDGESHFMQHSWLGNINVRNLWYCIWFGVYGFVWVGVDKNYNIITNFEMIEDLIDDY</sequence>
<proteinExistence type="predicted"/>
<protein>
    <submittedName>
        <fullName evidence="1">Uncharacterized protein</fullName>
    </submittedName>
</protein>
<organism evidence="1 2">
    <name type="scientific">Lupinus albus</name>
    <name type="common">White lupine</name>
    <name type="synonym">Lupinus termis</name>
    <dbReference type="NCBI Taxonomy" id="3870"/>
    <lineage>
        <taxon>Eukaryota</taxon>
        <taxon>Viridiplantae</taxon>
        <taxon>Streptophyta</taxon>
        <taxon>Embryophyta</taxon>
        <taxon>Tracheophyta</taxon>
        <taxon>Spermatophyta</taxon>
        <taxon>Magnoliopsida</taxon>
        <taxon>eudicotyledons</taxon>
        <taxon>Gunneridae</taxon>
        <taxon>Pentapetalae</taxon>
        <taxon>rosids</taxon>
        <taxon>fabids</taxon>
        <taxon>Fabales</taxon>
        <taxon>Fabaceae</taxon>
        <taxon>Papilionoideae</taxon>
        <taxon>50 kb inversion clade</taxon>
        <taxon>genistoids sensu lato</taxon>
        <taxon>core genistoids</taxon>
        <taxon>Genisteae</taxon>
        <taxon>Lupinus</taxon>
    </lineage>
</organism>
<keyword evidence="2" id="KW-1185">Reference proteome</keyword>
<reference evidence="2" key="1">
    <citation type="journal article" date="2020" name="Nat. Commun.">
        <title>Genome sequence of the cluster root forming white lupin.</title>
        <authorList>
            <person name="Hufnagel B."/>
            <person name="Marques A."/>
            <person name="Soriano A."/>
            <person name="Marques L."/>
            <person name="Divol F."/>
            <person name="Doumas P."/>
            <person name="Sallet E."/>
            <person name="Mancinotti D."/>
            <person name="Carrere S."/>
            <person name="Marande W."/>
            <person name="Arribat S."/>
            <person name="Keller J."/>
            <person name="Huneau C."/>
            <person name="Blein T."/>
            <person name="Aime D."/>
            <person name="Laguerre M."/>
            <person name="Taylor J."/>
            <person name="Schubert V."/>
            <person name="Nelson M."/>
            <person name="Geu-Flores F."/>
            <person name="Crespi M."/>
            <person name="Gallardo-Guerrero K."/>
            <person name="Delaux P.-M."/>
            <person name="Salse J."/>
            <person name="Berges H."/>
            <person name="Guyot R."/>
            <person name="Gouzy J."/>
            <person name="Peret B."/>
        </authorList>
    </citation>
    <scope>NUCLEOTIDE SEQUENCE [LARGE SCALE GENOMIC DNA]</scope>
    <source>
        <strain evidence="2">cv. Amiga</strain>
    </source>
</reference>
<dbReference type="Proteomes" id="UP000447434">
    <property type="component" value="Chromosome 5"/>
</dbReference>
<dbReference type="AlphaFoldDB" id="A0A6A4QKC5"/>
<comment type="caution">
    <text evidence="1">The sequence shown here is derived from an EMBL/GenBank/DDBJ whole genome shotgun (WGS) entry which is preliminary data.</text>
</comment>
<evidence type="ECO:0000313" key="2">
    <source>
        <dbReference type="Proteomes" id="UP000447434"/>
    </source>
</evidence>
<gene>
    <name evidence="1" type="ORF">Lalb_Chr05g0222621</name>
</gene>
<accession>A0A6A4QKC5</accession>
<dbReference type="EMBL" id="WOCE01000005">
    <property type="protein sequence ID" value="KAE9613929.1"/>
    <property type="molecule type" value="Genomic_DNA"/>
</dbReference>
<evidence type="ECO:0000313" key="1">
    <source>
        <dbReference type="EMBL" id="KAE9613929.1"/>
    </source>
</evidence>
<name>A0A6A4QKC5_LUPAL</name>